<accession>A0AAN7CVF3</accession>
<reference evidence="1" key="2">
    <citation type="submission" date="2023-05" db="EMBL/GenBank/DDBJ databases">
        <authorList>
            <consortium name="Lawrence Berkeley National Laboratory"/>
            <person name="Steindorff A."/>
            <person name="Hensen N."/>
            <person name="Bonometti L."/>
            <person name="Westerberg I."/>
            <person name="Brannstrom I.O."/>
            <person name="Guillou S."/>
            <person name="Cros-Aarteil S."/>
            <person name="Calhoun S."/>
            <person name="Haridas S."/>
            <person name="Kuo A."/>
            <person name="Mondo S."/>
            <person name="Pangilinan J."/>
            <person name="Riley R."/>
            <person name="Labutti K."/>
            <person name="Andreopoulos B."/>
            <person name="Lipzen A."/>
            <person name="Chen C."/>
            <person name="Yanf M."/>
            <person name="Daum C."/>
            <person name="Ng V."/>
            <person name="Clum A."/>
            <person name="Ohm R."/>
            <person name="Martin F."/>
            <person name="Silar P."/>
            <person name="Natvig D."/>
            <person name="Lalanne C."/>
            <person name="Gautier V."/>
            <person name="Ament-Velasquez S.L."/>
            <person name="Kruys A."/>
            <person name="Hutchinson M.I."/>
            <person name="Powell A.J."/>
            <person name="Barry K."/>
            <person name="Miller A.N."/>
            <person name="Grigoriev I.V."/>
            <person name="Debuchy R."/>
            <person name="Gladieux P."/>
            <person name="Thoren M.H."/>
            <person name="Johannesson H."/>
        </authorList>
    </citation>
    <scope>NUCLEOTIDE SEQUENCE</scope>
    <source>
        <strain evidence="1">CBS 359.72</strain>
    </source>
</reference>
<dbReference type="Proteomes" id="UP001303647">
    <property type="component" value="Unassembled WGS sequence"/>
</dbReference>
<sequence length="433" mass="49943">MACHLGALPSELFDRIFFELESVSDVTNLAATARFVYRHFSSRKEPILFHLLRRELGPVLRDAKFLLLFPYRDAAEGARYHDWIHTMAEVYWEMQWDPAFESDGIWRGPLPGVEELIRLFRTLRCVNILADAFVEAQLRSFREGDKAILSSAAAPPSRTERFRVVRSFYRRQIVSNAWAPTRRPVYRDWSQQDGDALATWSWGKGPGVRRGLFDAWAAWELGQIDHIDFFIGRLCMALLHCSRLDDTTVQPIEKTDFADMYAHMDRLVSYLQTYPDLTDAALRSLPALRPDEDEFAEFAGGMDNIYAKSCSIYPLPYAFNVHRGQTLPDSQGSTWDRARAEVEFSEDHVLRVPYGWADMTVNYTIDWYGEVIGCVSAGEDMGLGFLEVLVSAWRVWKCSGFPLWDKDRIVVLKEMEKFRALYTGWLRPFGPRS</sequence>
<reference evidence="1" key="1">
    <citation type="journal article" date="2023" name="Mol. Phylogenet. Evol.">
        <title>Genome-scale phylogeny and comparative genomics of the fungal order Sordariales.</title>
        <authorList>
            <person name="Hensen N."/>
            <person name="Bonometti L."/>
            <person name="Westerberg I."/>
            <person name="Brannstrom I.O."/>
            <person name="Guillou S."/>
            <person name="Cros-Aarteil S."/>
            <person name="Calhoun S."/>
            <person name="Haridas S."/>
            <person name="Kuo A."/>
            <person name="Mondo S."/>
            <person name="Pangilinan J."/>
            <person name="Riley R."/>
            <person name="LaButti K."/>
            <person name="Andreopoulos B."/>
            <person name="Lipzen A."/>
            <person name="Chen C."/>
            <person name="Yan M."/>
            <person name="Daum C."/>
            <person name="Ng V."/>
            <person name="Clum A."/>
            <person name="Steindorff A."/>
            <person name="Ohm R.A."/>
            <person name="Martin F."/>
            <person name="Silar P."/>
            <person name="Natvig D.O."/>
            <person name="Lalanne C."/>
            <person name="Gautier V."/>
            <person name="Ament-Velasquez S.L."/>
            <person name="Kruys A."/>
            <person name="Hutchinson M.I."/>
            <person name="Powell A.J."/>
            <person name="Barry K."/>
            <person name="Miller A.N."/>
            <person name="Grigoriev I.V."/>
            <person name="Debuchy R."/>
            <person name="Gladieux P."/>
            <person name="Hiltunen Thoren M."/>
            <person name="Johannesson H."/>
        </authorList>
    </citation>
    <scope>NUCLEOTIDE SEQUENCE</scope>
    <source>
        <strain evidence="1">CBS 359.72</strain>
    </source>
</reference>
<keyword evidence="2" id="KW-1185">Reference proteome</keyword>
<evidence type="ECO:0008006" key="3">
    <source>
        <dbReference type="Google" id="ProtNLM"/>
    </source>
</evidence>
<dbReference type="AlphaFoldDB" id="A0AAN7CVF3"/>
<evidence type="ECO:0000313" key="1">
    <source>
        <dbReference type="EMBL" id="KAK4249039.1"/>
    </source>
</evidence>
<gene>
    <name evidence="1" type="ORF">C7999DRAFT_13112</name>
</gene>
<dbReference type="EMBL" id="MU857629">
    <property type="protein sequence ID" value="KAK4249039.1"/>
    <property type="molecule type" value="Genomic_DNA"/>
</dbReference>
<protein>
    <recommendedName>
        <fullName evidence="3">F-box domain-containing protein</fullName>
    </recommendedName>
</protein>
<comment type="caution">
    <text evidence="1">The sequence shown here is derived from an EMBL/GenBank/DDBJ whole genome shotgun (WGS) entry which is preliminary data.</text>
</comment>
<proteinExistence type="predicted"/>
<name>A0AAN7CVF3_9PEZI</name>
<evidence type="ECO:0000313" key="2">
    <source>
        <dbReference type="Proteomes" id="UP001303647"/>
    </source>
</evidence>
<organism evidence="1 2">
    <name type="scientific">Corynascus novoguineensis</name>
    <dbReference type="NCBI Taxonomy" id="1126955"/>
    <lineage>
        <taxon>Eukaryota</taxon>
        <taxon>Fungi</taxon>
        <taxon>Dikarya</taxon>
        <taxon>Ascomycota</taxon>
        <taxon>Pezizomycotina</taxon>
        <taxon>Sordariomycetes</taxon>
        <taxon>Sordariomycetidae</taxon>
        <taxon>Sordariales</taxon>
        <taxon>Chaetomiaceae</taxon>
        <taxon>Corynascus</taxon>
    </lineage>
</organism>